<accession>A0A4R4XFG9</accession>
<organism evidence="2 3">
    <name type="scientific">Kribbella turkmenica</name>
    <dbReference type="NCBI Taxonomy" id="2530375"/>
    <lineage>
        <taxon>Bacteria</taxon>
        <taxon>Bacillati</taxon>
        <taxon>Actinomycetota</taxon>
        <taxon>Actinomycetes</taxon>
        <taxon>Propionibacteriales</taxon>
        <taxon>Kribbellaceae</taxon>
        <taxon>Kribbella</taxon>
    </lineage>
</organism>
<dbReference type="SUPFAM" id="SSF51556">
    <property type="entry name" value="Metallo-dependent hydrolases"/>
    <property type="match status" value="1"/>
</dbReference>
<dbReference type="Gene3D" id="2.30.40.10">
    <property type="entry name" value="Urease, subunit C, domain 1"/>
    <property type="match status" value="1"/>
</dbReference>
<dbReference type="PANTHER" id="PTHR43135:SF3">
    <property type="entry name" value="ALPHA-D-RIBOSE 1-METHYLPHOSPHONATE 5-TRIPHOSPHATE DIPHOSPHATASE"/>
    <property type="match status" value="1"/>
</dbReference>
<keyword evidence="3" id="KW-1185">Reference proteome</keyword>
<evidence type="ECO:0000259" key="1">
    <source>
        <dbReference type="Pfam" id="PF01979"/>
    </source>
</evidence>
<dbReference type="Gene3D" id="3.20.20.140">
    <property type="entry name" value="Metal-dependent hydrolases"/>
    <property type="match status" value="1"/>
</dbReference>
<feature type="domain" description="Amidohydrolase-related" evidence="1">
    <location>
        <begin position="31"/>
        <end position="349"/>
    </location>
</feature>
<dbReference type="Pfam" id="PF01979">
    <property type="entry name" value="Amidohydro_1"/>
    <property type="match status" value="1"/>
</dbReference>
<dbReference type="AlphaFoldDB" id="A0A4R4XFG9"/>
<evidence type="ECO:0000313" key="2">
    <source>
        <dbReference type="EMBL" id="TDD29192.1"/>
    </source>
</evidence>
<dbReference type="InterPro" id="IPR006680">
    <property type="entry name" value="Amidohydro-rel"/>
</dbReference>
<protein>
    <submittedName>
        <fullName evidence="2">Amidohydrolase</fullName>
    </submittedName>
</protein>
<reference evidence="2 3" key="1">
    <citation type="submission" date="2019-02" db="EMBL/GenBank/DDBJ databases">
        <title>Draft genome sequences of novel Actinobacteria.</title>
        <authorList>
            <person name="Sahin N."/>
            <person name="Ay H."/>
            <person name="Saygin H."/>
        </authorList>
    </citation>
    <scope>NUCLEOTIDE SEQUENCE [LARGE SCALE GENOMIC DNA]</scope>
    <source>
        <strain evidence="2 3">16K104</strain>
    </source>
</reference>
<dbReference type="InterPro" id="IPR011059">
    <property type="entry name" value="Metal-dep_hydrolase_composite"/>
</dbReference>
<keyword evidence="2" id="KW-0378">Hydrolase</keyword>
<dbReference type="PANTHER" id="PTHR43135">
    <property type="entry name" value="ALPHA-D-RIBOSE 1-METHYLPHOSPHONATE 5-TRIPHOSPHATE DIPHOSPHATASE"/>
    <property type="match status" value="1"/>
</dbReference>
<evidence type="ECO:0000313" key="3">
    <source>
        <dbReference type="Proteomes" id="UP000295172"/>
    </source>
</evidence>
<sequence>MIQDSVVVAVEQGGVEPPAEVSITDFGADSFLMPGMIDAHSHLCIVPGEDAVQAVVEADDGTLLERARTAAAQALAAGITTIRDLGDRSYTTVQLRDELAGNPLPGPHLVVSGPPITTAGGHCHFLGGEAQGRQALRAAVRERADHGCDVLKVMASGGGITKGSSPYLSQYTRDELTMLVDYARSFGMSTAAHAHGTAAIIDATAAGFDTLEHASFATPDGIVRDDHLIDDLARSQIVISATMGFDPASHLALARNSCRTTLEIRQRLHELGAPIVVGTDAGIHPSKPHDVLPHGVADLPSIGFTPIEALRSATGLAAHACGVGQRKGRLIAGYDADILVLADDPTVDLSALHTVRAVYRLGTRVR</sequence>
<dbReference type="InterPro" id="IPR051781">
    <property type="entry name" value="Metallo-dep_Hydrolase"/>
</dbReference>
<gene>
    <name evidence="2" type="ORF">E1218_04810</name>
</gene>
<dbReference type="InterPro" id="IPR032466">
    <property type="entry name" value="Metal_Hydrolase"/>
</dbReference>
<proteinExistence type="predicted"/>
<comment type="caution">
    <text evidence="2">The sequence shown here is derived from an EMBL/GenBank/DDBJ whole genome shotgun (WGS) entry which is preliminary data.</text>
</comment>
<dbReference type="RefSeq" id="WP_132316641.1">
    <property type="nucleotide sequence ID" value="NZ_SMKR01000013.1"/>
</dbReference>
<name>A0A4R4XFG9_9ACTN</name>
<dbReference type="OrthoDB" id="3514520at2"/>
<dbReference type="Proteomes" id="UP000295172">
    <property type="component" value="Unassembled WGS sequence"/>
</dbReference>
<dbReference type="GO" id="GO:0016810">
    <property type="term" value="F:hydrolase activity, acting on carbon-nitrogen (but not peptide) bonds"/>
    <property type="evidence" value="ECO:0007669"/>
    <property type="project" value="InterPro"/>
</dbReference>
<dbReference type="EMBL" id="SMKR01000013">
    <property type="protein sequence ID" value="TDD29192.1"/>
    <property type="molecule type" value="Genomic_DNA"/>
</dbReference>